<comment type="caution">
    <text evidence="2">The sequence shown here is derived from an EMBL/GenBank/DDBJ whole genome shotgun (WGS) entry which is preliminary data.</text>
</comment>
<gene>
    <name evidence="2" type="ORF">PLEPLA_LOCUS42737</name>
</gene>
<sequence>MSSSFCQEDPSEATGVSLTSITWTERKTQSSNGCQNFSSERQEGLMHLLRGDVRAYSACSEFKPSRLQRA</sequence>
<evidence type="ECO:0000313" key="3">
    <source>
        <dbReference type="Proteomes" id="UP001153269"/>
    </source>
</evidence>
<organism evidence="2 3">
    <name type="scientific">Pleuronectes platessa</name>
    <name type="common">European plaice</name>
    <dbReference type="NCBI Taxonomy" id="8262"/>
    <lineage>
        <taxon>Eukaryota</taxon>
        <taxon>Metazoa</taxon>
        <taxon>Chordata</taxon>
        <taxon>Craniata</taxon>
        <taxon>Vertebrata</taxon>
        <taxon>Euteleostomi</taxon>
        <taxon>Actinopterygii</taxon>
        <taxon>Neopterygii</taxon>
        <taxon>Teleostei</taxon>
        <taxon>Neoteleostei</taxon>
        <taxon>Acanthomorphata</taxon>
        <taxon>Carangaria</taxon>
        <taxon>Pleuronectiformes</taxon>
        <taxon>Pleuronectoidei</taxon>
        <taxon>Pleuronectidae</taxon>
        <taxon>Pleuronectes</taxon>
    </lineage>
</organism>
<evidence type="ECO:0000256" key="1">
    <source>
        <dbReference type="SAM" id="MobiDB-lite"/>
    </source>
</evidence>
<keyword evidence="3" id="KW-1185">Reference proteome</keyword>
<dbReference type="Proteomes" id="UP001153269">
    <property type="component" value="Unassembled WGS sequence"/>
</dbReference>
<reference evidence="2" key="1">
    <citation type="submission" date="2020-03" db="EMBL/GenBank/DDBJ databases">
        <authorList>
            <person name="Weist P."/>
        </authorList>
    </citation>
    <scope>NUCLEOTIDE SEQUENCE</scope>
</reference>
<protein>
    <submittedName>
        <fullName evidence="2">Uncharacterized protein</fullName>
    </submittedName>
</protein>
<accession>A0A9N7Z9P2</accession>
<evidence type="ECO:0000313" key="2">
    <source>
        <dbReference type="EMBL" id="CAB1454967.1"/>
    </source>
</evidence>
<proteinExistence type="predicted"/>
<dbReference type="EMBL" id="CADEAL010004234">
    <property type="protein sequence ID" value="CAB1454967.1"/>
    <property type="molecule type" value="Genomic_DNA"/>
</dbReference>
<name>A0A9N7Z9P2_PLEPL</name>
<dbReference type="AlphaFoldDB" id="A0A9N7Z9P2"/>
<feature type="region of interest" description="Disordered" evidence="1">
    <location>
        <begin position="1"/>
        <end position="20"/>
    </location>
</feature>